<dbReference type="PIRSF" id="PIRSF006431">
    <property type="entry name" value="Pept_S33"/>
    <property type="match status" value="1"/>
</dbReference>
<gene>
    <name evidence="14" type="primary">pip</name>
    <name evidence="14" type="ORF">NQX30_07345</name>
</gene>
<dbReference type="InterPro" id="IPR005944">
    <property type="entry name" value="Pro_iminopeptidase"/>
</dbReference>
<dbReference type="GO" id="GO:0004177">
    <property type="term" value="F:aminopeptidase activity"/>
    <property type="evidence" value="ECO:0007669"/>
    <property type="project" value="UniProtKB-KW"/>
</dbReference>
<evidence type="ECO:0000256" key="4">
    <source>
        <dbReference type="ARBA" id="ARBA00012568"/>
    </source>
</evidence>
<reference evidence="14" key="1">
    <citation type="submission" date="2022-08" db="EMBL/GenBank/DDBJ databases">
        <authorList>
            <person name="Dzunkova M."/>
            <person name="La Clair J."/>
            <person name="Tyml T."/>
            <person name="Doud D."/>
            <person name="Schulz F."/>
            <person name="Piquer S."/>
            <person name="Porcel Sanchis D."/>
            <person name="Osborn A."/>
            <person name="Robinson D."/>
            <person name="Louie K.B."/>
            <person name="Bowen B.P."/>
            <person name="Bowers R."/>
            <person name="Lee J."/>
            <person name="Arnau Llombart V."/>
            <person name="Diaz Villanueva W."/>
            <person name="Gosliner T."/>
            <person name="Northen T."/>
            <person name="Cheng J.-F."/>
            <person name="Burkart M.D."/>
            <person name="Woyke T."/>
        </authorList>
    </citation>
    <scope>NUCLEOTIDE SEQUENCE</scope>
    <source>
        <strain evidence="14">Df01</strain>
    </source>
</reference>
<reference evidence="14" key="2">
    <citation type="journal article" date="2023" name="Microbiome">
        <title>Synthase-selected sorting approach identifies a beta-lactone synthase in a nudibranch symbiotic bacterium.</title>
        <authorList>
            <person name="Dzunkova M."/>
            <person name="La Clair J.J."/>
            <person name="Tyml T."/>
            <person name="Doud D."/>
            <person name="Schulz F."/>
            <person name="Piquer-Esteban S."/>
            <person name="Porcel Sanchis D."/>
            <person name="Osborn A."/>
            <person name="Robinson D."/>
            <person name="Louie K.B."/>
            <person name="Bowen B.P."/>
            <person name="Bowers R.M."/>
            <person name="Lee J."/>
            <person name="Arnau V."/>
            <person name="Diaz-Villanueva W."/>
            <person name="Stepanauskas R."/>
            <person name="Gosliner T."/>
            <person name="Date S.V."/>
            <person name="Northen T.R."/>
            <person name="Cheng J.F."/>
            <person name="Burkart M.D."/>
            <person name="Woyke T."/>
        </authorList>
    </citation>
    <scope>NUCLEOTIDE SEQUENCE</scope>
    <source>
        <strain evidence="14">Df01</strain>
    </source>
</reference>
<evidence type="ECO:0000256" key="5">
    <source>
        <dbReference type="ARBA" id="ARBA00021843"/>
    </source>
</evidence>
<dbReference type="PRINTS" id="PR00793">
    <property type="entry name" value="PROAMNOPTASE"/>
</dbReference>
<dbReference type="EMBL" id="JANQAO010000004">
    <property type="protein sequence ID" value="MDM5148171.1"/>
    <property type="molecule type" value="Genomic_DNA"/>
</dbReference>
<dbReference type="Pfam" id="PF00561">
    <property type="entry name" value="Abhydrolase_1"/>
    <property type="match status" value="1"/>
</dbReference>
<evidence type="ECO:0000313" key="15">
    <source>
        <dbReference type="Proteomes" id="UP001168167"/>
    </source>
</evidence>
<evidence type="ECO:0000256" key="9">
    <source>
        <dbReference type="ARBA" id="ARBA00022801"/>
    </source>
</evidence>
<keyword evidence="8 11" id="KW-0645">Protease</keyword>
<keyword evidence="7 11" id="KW-0963">Cytoplasm</keyword>
<keyword evidence="15" id="KW-1185">Reference proteome</keyword>
<comment type="caution">
    <text evidence="14">The sequence shown here is derived from an EMBL/GenBank/DDBJ whole genome shotgun (WGS) entry which is preliminary data.</text>
</comment>
<evidence type="ECO:0000256" key="10">
    <source>
        <dbReference type="ARBA" id="ARBA00029605"/>
    </source>
</evidence>
<keyword evidence="6 11" id="KW-0031">Aminopeptidase</keyword>
<proteinExistence type="inferred from homology"/>
<evidence type="ECO:0000256" key="3">
    <source>
        <dbReference type="ARBA" id="ARBA00010088"/>
    </source>
</evidence>
<evidence type="ECO:0000256" key="12">
    <source>
        <dbReference type="RuleBase" id="RU003421"/>
    </source>
</evidence>
<dbReference type="Gene3D" id="3.40.50.1820">
    <property type="entry name" value="alpha/beta hydrolase"/>
    <property type="match status" value="1"/>
</dbReference>
<evidence type="ECO:0000256" key="8">
    <source>
        <dbReference type="ARBA" id="ARBA00022670"/>
    </source>
</evidence>
<evidence type="ECO:0000256" key="2">
    <source>
        <dbReference type="ARBA" id="ARBA00004496"/>
    </source>
</evidence>
<dbReference type="InterPro" id="IPR002410">
    <property type="entry name" value="Peptidase_S33"/>
</dbReference>
<name>A0ABT7QNE8_9GAMM</name>
<dbReference type="PANTHER" id="PTHR43722:SF1">
    <property type="entry name" value="PROLINE IMINOPEPTIDASE"/>
    <property type="match status" value="1"/>
</dbReference>
<dbReference type="PANTHER" id="PTHR43722">
    <property type="entry name" value="PROLINE IMINOPEPTIDASE"/>
    <property type="match status" value="1"/>
</dbReference>
<keyword evidence="9 11" id="KW-0378">Hydrolase</keyword>
<comment type="similarity">
    <text evidence="3 11 12">Belongs to the peptidase S33 family.</text>
</comment>
<protein>
    <recommendedName>
        <fullName evidence="5 11">Proline iminopeptidase</fullName>
        <shortName evidence="11">PIP</shortName>
        <ecNumber evidence="4 11">3.4.11.5</ecNumber>
    </recommendedName>
    <alternativeName>
        <fullName evidence="10 11">Prolyl aminopeptidase</fullName>
    </alternativeName>
</protein>
<evidence type="ECO:0000256" key="7">
    <source>
        <dbReference type="ARBA" id="ARBA00022490"/>
    </source>
</evidence>
<organism evidence="14 15">
    <name type="scientific">Candidatus Doriopsillibacter californiensis</name>
    <dbReference type="NCBI Taxonomy" id="2970740"/>
    <lineage>
        <taxon>Bacteria</taxon>
        <taxon>Pseudomonadati</taxon>
        <taxon>Pseudomonadota</taxon>
        <taxon>Gammaproteobacteria</taxon>
        <taxon>Candidatus Tethybacterales</taxon>
        <taxon>Candidatus Persebacteraceae</taxon>
        <taxon>Candidatus Doriopsillibacter</taxon>
    </lineage>
</organism>
<sequence length="313" mass="35016">MSVYPAGKPFNVGTLPVSSLHTLAFSEYGNPKGKPAVYLHGGPGAGSSPSMAEFFNPQRYRIVLFDQRGCGHSTPHAELRENTTWDLVADIEILRHYLKIDKWLVCGGSWGSSLALAYAQTHPRAVSEIIVRGIFTLRRRELLWFYQEGANWLFPDLWEEFIAPIPPAERGDIISAYHRRLTGDDEKIKIVCARAWSRWEAATLSFSPNPTRVEDFSDTDFALAFARIESHYFVNAGFFSHDGQLLDNAYKLATIPGVIVQGRYDVITPAKTAWELSRRWSQAKLILVNDAGHAANEPGIATAITEATDNFCR</sequence>
<dbReference type="InterPro" id="IPR029058">
    <property type="entry name" value="AB_hydrolase_fold"/>
</dbReference>
<evidence type="ECO:0000256" key="11">
    <source>
        <dbReference type="PIRNR" id="PIRNR006431"/>
    </source>
</evidence>
<dbReference type="Proteomes" id="UP001168167">
    <property type="component" value="Unassembled WGS sequence"/>
</dbReference>
<comment type="catalytic activity">
    <reaction evidence="1 11 12">
        <text>Release of N-terminal proline from a peptide.</text>
        <dbReference type="EC" id="3.4.11.5"/>
    </reaction>
</comment>
<dbReference type="NCBIfam" id="TIGR01249">
    <property type="entry name" value="pro_imino_pep_1"/>
    <property type="match status" value="1"/>
</dbReference>
<feature type="domain" description="AB hydrolase-1" evidence="13">
    <location>
        <begin position="37"/>
        <end position="296"/>
    </location>
</feature>
<accession>A0ABT7QNE8</accession>
<evidence type="ECO:0000256" key="1">
    <source>
        <dbReference type="ARBA" id="ARBA00001585"/>
    </source>
</evidence>
<dbReference type="InterPro" id="IPR000073">
    <property type="entry name" value="AB_hydrolase_1"/>
</dbReference>
<dbReference type="SUPFAM" id="SSF53474">
    <property type="entry name" value="alpha/beta-Hydrolases"/>
    <property type="match status" value="1"/>
</dbReference>
<evidence type="ECO:0000256" key="6">
    <source>
        <dbReference type="ARBA" id="ARBA00022438"/>
    </source>
</evidence>
<dbReference type="EC" id="3.4.11.5" evidence="4 11"/>
<evidence type="ECO:0000313" key="14">
    <source>
        <dbReference type="EMBL" id="MDM5148171.1"/>
    </source>
</evidence>
<comment type="subcellular location">
    <subcellularLocation>
        <location evidence="2 11">Cytoplasm</location>
    </subcellularLocation>
</comment>
<evidence type="ECO:0000259" key="13">
    <source>
        <dbReference type="Pfam" id="PF00561"/>
    </source>
</evidence>